<evidence type="ECO:0000313" key="3">
    <source>
        <dbReference type="Proteomes" id="UP000308489"/>
    </source>
</evidence>
<dbReference type="AlphaFoldDB" id="A0A4U9RPW0"/>
<gene>
    <name evidence="2" type="ORF">NCTC503_02128</name>
</gene>
<dbReference type="EMBL" id="LR590481">
    <property type="protein sequence ID" value="VTQ93521.1"/>
    <property type="molecule type" value="Genomic_DNA"/>
</dbReference>
<keyword evidence="3" id="KW-1185">Reference proteome</keyword>
<keyword evidence="1" id="KW-1133">Transmembrane helix</keyword>
<dbReference type="RefSeq" id="WP_243117975.1">
    <property type="nucleotide sequence ID" value="NZ_CBCRUQ010000013.1"/>
</dbReference>
<reference evidence="2 3" key="1">
    <citation type="submission" date="2019-05" db="EMBL/GenBank/DDBJ databases">
        <authorList>
            <consortium name="Pathogen Informatics"/>
        </authorList>
    </citation>
    <scope>NUCLEOTIDE SEQUENCE [LARGE SCALE GENOMIC DNA]</scope>
    <source>
        <strain evidence="2 3">NCTC503</strain>
    </source>
</reference>
<sequence>MGSKFFRGMTTGALVGIAAGMMMLPSMDRTTRRRIKRAAKTFRGTTTGMMDSMMGMMNR</sequence>
<accession>A0A4U9RPW0</accession>
<evidence type="ECO:0000256" key="1">
    <source>
        <dbReference type="SAM" id="Phobius"/>
    </source>
</evidence>
<evidence type="ECO:0000313" key="2">
    <source>
        <dbReference type="EMBL" id="VTQ93521.1"/>
    </source>
</evidence>
<proteinExistence type="predicted"/>
<keyword evidence="1" id="KW-0472">Membrane</keyword>
<dbReference type="Proteomes" id="UP000308489">
    <property type="component" value="Chromosome 1"/>
</dbReference>
<feature type="transmembrane region" description="Helical" evidence="1">
    <location>
        <begin position="6"/>
        <end position="27"/>
    </location>
</feature>
<dbReference type="KEGG" id="hhw:NCTC503_02128"/>
<protein>
    <submittedName>
        <fullName evidence="2">Gas vesicle protein</fullName>
    </submittedName>
</protein>
<name>A0A4U9RPW0_HATHI</name>
<organism evidence="2 3">
    <name type="scientific">Hathewaya histolytica</name>
    <name type="common">Clostridium histolyticum</name>
    <dbReference type="NCBI Taxonomy" id="1498"/>
    <lineage>
        <taxon>Bacteria</taxon>
        <taxon>Bacillati</taxon>
        <taxon>Bacillota</taxon>
        <taxon>Clostridia</taxon>
        <taxon>Eubacteriales</taxon>
        <taxon>Clostridiaceae</taxon>
        <taxon>Hathewaya</taxon>
    </lineage>
</organism>
<keyword evidence="1" id="KW-0812">Transmembrane</keyword>